<name>A0A4S4AJB1_9RHOO</name>
<accession>A0A4S4AJB1</accession>
<sequence length="187" mass="21299">MDYYIDIKLLPDPEFPAPTLMSALFAKLHRGLVDYGGRDIGVSFPEVDQDRRTLGRRLRLHGTAESLERLMRIAWLQGMRDHIAVTTLAPVPEEVAHRIVRRVQAKSNPERIRRRLMARKHMGADEARATIPDCAAQRLDLPYVEIASRTTGQRFKLFIEHQALRQTAVRGPFGTYGLSAIATVPWF</sequence>
<evidence type="ECO:0000313" key="1">
    <source>
        <dbReference type="EMBL" id="THF59400.1"/>
    </source>
</evidence>
<evidence type="ECO:0000313" key="2">
    <source>
        <dbReference type="Proteomes" id="UP000307956"/>
    </source>
</evidence>
<dbReference type="OrthoDB" id="259831at2"/>
<dbReference type="EMBL" id="SSOD01000013">
    <property type="protein sequence ID" value="THF59400.1"/>
    <property type="molecule type" value="Genomic_DNA"/>
</dbReference>
<dbReference type="AlphaFoldDB" id="A0A4S4AJB1"/>
<dbReference type="InterPro" id="IPR042564">
    <property type="entry name" value="CRISPR-Cas6/Csy4_sf"/>
</dbReference>
<proteinExistence type="predicted"/>
<dbReference type="Proteomes" id="UP000307956">
    <property type="component" value="Unassembled WGS sequence"/>
</dbReference>
<dbReference type="Gene3D" id="3.30.70.2540">
    <property type="entry name" value="CRISPR-associated endoribonuclease Cas6/Csy4"/>
    <property type="match status" value="1"/>
</dbReference>
<dbReference type="CDD" id="cd09739">
    <property type="entry name" value="Cas6_I-F"/>
    <property type="match status" value="1"/>
</dbReference>
<protein>
    <submittedName>
        <fullName evidence="1">Type I-F CRISPR-associated endoribonuclease Cas6/Csy4</fullName>
    </submittedName>
</protein>
<dbReference type="InterPro" id="IPR013396">
    <property type="entry name" value="CRISPR-assoc_prot_Csy4"/>
</dbReference>
<organism evidence="1 2">
    <name type="scientific">Pseudothauera rhizosphaerae</name>
    <dbReference type="NCBI Taxonomy" id="2565932"/>
    <lineage>
        <taxon>Bacteria</taxon>
        <taxon>Pseudomonadati</taxon>
        <taxon>Pseudomonadota</taxon>
        <taxon>Betaproteobacteria</taxon>
        <taxon>Rhodocyclales</taxon>
        <taxon>Zoogloeaceae</taxon>
        <taxon>Pseudothauera</taxon>
    </lineage>
</organism>
<dbReference type="RefSeq" id="WP_136385915.1">
    <property type="nucleotide sequence ID" value="NZ_SSOD01000013.1"/>
</dbReference>
<dbReference type="Pfam" id="PF09618">
    <property type="entry name" value="Cas_Csy4"/>
    <property type="match status" value="1"/>
</dbReference>
<dbReference type="NCBIfam" id="TIGR02563">
    <property type="entry name" value="cas_Csy4"/>
    <property type="match status" value="1"/>
</dbReference>
<gene>
    <name evidence="1" type="primary">cas6f</name>
    <name evidence="1" type="ORF">E6O51_15520</name>
</gene>
<dbReference type="GO" id="GO:0043571">
    <property type="term" value="P:maintenance of CRISPR repeat elements"/>
    <property type="evidence" value="ECO:0007669"/>
    <property type="project" value="InterPro"/>
</dbReference>
<reference evidence="1 2" key="1">
    <citation type="submission" date="2019-04" db="EMBL/GenBank/DDBJ databases">
        <title>Azoarcus rhizosphaerae sp. nov. isolated from rhizosphere of Ficus religiosa.</title>
        <authorList>
            <person name="Lin S.-Y."/>
            <person name="Hameed A."/>
            <person name="Hsu Y.-H."/>
            <person name="Young C.-C."/>
        </authorList>
    </citation>
    <scope>NUCLEOTIDE SEQUENCE [LARGE SCALE GENOMIC DNA]</scope>
    <source>
        <strain evidence="1 2">CC-YHH848</strain>
    </source>
</reference>
<dbReference type="GO" id="GO:0004519">
    <property type="term" value="F:endonuclease activity"/>
    <property type="evidence" value="ECO:0007669"/>
    <property type="project" value="InterPro"/>
</dbReference>
<keyword evidence="2" id="KW-1185">Reference proteome</keyword>
<comment type="caution">
    <text evidence="1">The sequence shown here is derived from an EMBL/GenBank/DDBJ whole genome shotgun (WGS) entry which is preliminary data.</text>
</comment>